<dbReference type="EMBL" id="BSTX01000004">
    <property type="protein sequence ID" value="GLZ80675.1"/>
    <property type="molecule type" value="Genomic_DNA"/>
</dbReference>
<comment type="caution">
    <text evidence="1">The sequence shown here is derived from an EMBL/GenBank/DDBJ whole genome shotgun (WGS) entry which is preliminary data.</text>
</comment>
<dbReference type="Proteomes" id="UP001165079">
    <property type="component" value="Unassembled WGS sequence"/>
</dbReference>
<name>A0A9W6WDC4_9ACTN</name>
<dbReference type="AlphaFoldDB" id="A0A9W6WDC4"/>
<accession>A0A9W6WDC4</accession>
<organism evidence="1 2">
    <name type="scientific">Actinorhabdospora filicis</name>
    <dbReference type="NCBI Taxonomy" id="1785913"/>
    <lineage>
        <taxon>Bacteria</taxon>
        <taxon>Bacillati</taxon>
        <taxon>Actinomycetota</taxon>
        <taxon>Actinomycetes</taxon>
        <taxon>Micromonosporales</taxon>
        <taxon>Micromonosporaceae</taxon>
        <taxon>Actinorhabdospora</taxon>
    </lineage>
</organism>
<evidence type="ECO:0000313" key="2">
    <source>
        <dbReference type="Proteomes" id="UP001165079"/>
    </source>
</evidence>
<reference evidence="1" key="1">
    <citation type="submission" date="2023-03" db="EMBL/GenBank/DDBJ databases">
        <title>Actinorhabdospora filicis NBRC 111898.</title>
        <authorList>
            <person name="Ichikawa N."/>
            <person name="Sato H."/>
            <person name="Tonouchi N."/>
        </authorList>
    </citation>
    <scope>NUCLEOTIDE SEQUENCE</scope>
    <source>
        <strain evidence="1">NBRC 111898</strain>
    </source>
</reference>
<protein>
    <submittedName>
        <fullName evidence="1">Uncharacterized protein</fullName>
    </submittedName>
</protein>
<evidence type="ECO:0000313" key="1">
    <source>
        <dbReference type="EMBL" id="GLZ80675.1"/>
    </source>
</evidence>
<gene>
    <name evidence="1" type="ORF">Afil01_54820</name>
</gene>
<sequence length="216" mass="23741">MNMVGFVDATVLPPQLPAVLVRMQGRSAMVYAEIETDEALRRDGGGGLDDWELLDVLMSLPLGEPVPVRVLTPEQRRALDRAPEWAVTRAGGEAVRWCRTPVKPVLAVSFSRRWDPGLRTAHVFSSVCAQAVVLPSEPGDPLVAIEADQYGVGLGVGQPGGPVRVIVPPEPFRGRRHSLARWWFAEHVYAQLSAQKRNAVEAESAAVERQRLNQRL</sequence>
<keyword evidence="2" id="KW-1185">Reference proteome</keyword>
<proteinExistence type="predicted"/>